<gene>
    <name evidence="12" type="primary">proS</name>
    <name evidence="14" type="ORF">C4541_06600</name>
</gene>
<dbReference type="InterPro" id="IPR045864">
    <property type="entry name" value="aa-tRNA-synth_II/BPL/LPL"/>
</dbReference>
<dbReference type="GO" id="GO:0005829">
    <property type="term" value="C:cytosol"/>
    <property type="evidence" value="ECO:0007669"/>
    <property type="project" value="TreeGrafter"/>
</dbReference>
<proteinExistence type="inferred from homology"/>
<keyword evidence="3 12" id="KW-0963">Cytoplasm</keyword>
<dbReference type="Proteomes" id="UP000266426">
    <property type="component" value="Unassembled WGS sequence"/>
</dbReference>
<evidence type="ECO:0000256" key="9">
    <source>
        <dbReference type="ARBA" id="ARBA00047671"/>
    </source>
</evidence>
<dbReference type="EMBL" id="QZJZ01000054">
    <property type="protein sequence ID" value="RJP59154.1"/>
    <property type="molecule type" value="Genomic_DNA"/>
</dbReference>
<evidence type="ECO:0000256" key="6">
    <source>
        <dbReference type="ARBA" id="ARBA00022840"/>
    </source>
</evidence>
<dbReference type="InterPro" id="IPR036621">
    <property type="entry name" value="Anticodon-bd_dom_sf"/>
</dbReference>
<dbReference type="CDD" id="cd00861">
    <property type="entry name" value="ProRS_anticodon_short"/>
    <property type="match status" value="1"/>
</dbReference>
<evidence type="ECO:0000256" key="12">
    <source>
        <dbReference type="HAMAP-Rule" id="MF_01569"/>
    </source>
</evidence>
<dbReference type="InterPro" id="IPR002316">
    <property type="entry name" value="Pro-tRNA-ligase_IIa"/>
</dbReference>
<evidence type="ECO:0000256" key="2">
    <source>
        <dbReference type="ARBA" id="ARBA00011738"/>
    </source>
</evidence>
<evidence type="ECO:0000256" key="3">
    <source>
        <dbReference type="ARBA" id="ARBA00022490"/>
    </source>
</evidence>
<evidence type="ECO:0000256" key="5">
    <source>
        <dbReference type="ARBA" id="ARBA00022741"/>
    </source>
</evidence>
<dbReference type="SUPFAM" id="SSF55826">
    <property type="entry name" value="YbaK/ProRS associated domain"/>
    <property type="match status" value="1"/>
</dbReference>
<evidence type="ECO:0000256" key="8">
    <source>
        <dbReference type="ARBA" id="ARBA00023146"/>
    </source>
</evidence>
<dbReference type="GO" id="GO:0002161">
    <property type="term" value="F:aminoacyl-tRNA deacylase activity"/>
    <property type="evidence" value="ECO:0007669"/>
    <property type="project" value="InterPro"/>
</dbReference>
<dbReference type="InterPro" id="IPR050062">
    <property type="entry name" value="Pro-tRNA_synthetase"/>
</dbReference>
<dbReference type="PROSITE" id="PS50862">
    <property type="entry name" value="AA_TRNA_LIGASE_II"/>
    <property type="match status" value="1"/>
</dbReference>
<dbReference type="InterPro" id="IPR007214">
    <property type="entry name" value="YbaK/aa-tRNA-synth-assoc-dom"/>
</dbReference>
<comment type="caution">
    <text evidence="14">The sequence shown here is derived from an EMBL/GenBank/DDBJ whole genome shotgun (WGS) entry which is preliminary data.</text>
</comment>
<evidence type="ECO:0000259" key="13">
    <source>
        <dbReference type="PROSITE" id="PS50862"/>
    </source>
</evidence>
<name>A0A3A4QZD1_9BACT</name>
<dbReference type="HAMAP" id="MF_01569">
    <property type="entry name" value="Pro_tRNA_synth_type1"/>
    <property type="match status" value="1"/>
</dbReference>
<dbReference type="SUPFAM" id="SSF52954">
    <property type="entry name" value="Class II aaRS ABD-related"/>
    <property type="match status" value="1"/>
</dbReference>
<comment type="similarity">
    <text evidence="11 12">Belongs to the class-II aminoacyl-tRNA synthetase family. ProS type 1 subfamily.</text>
</comment>
<evidence type="ECO:0000313" key="15">
    <source>
        <dbReference type="Proteomes" id="UP000266426"/>
    </source>
</evidence>
<dbReference type="NCBIfam" id="NF006625">
    <property type="entry name" value="PRK09194.1"/>
    <property type="match status" value="1"/>
</dbReference>
<keyword evidence="5 12" id="KW-0547">Nucleotide-binding</keyword>
<keyword evidence="8 12" id="KW-0030">Aminoacyl-tRNA synthetase</keyword>
<dbReference type="Pfam" id="PF04073">
    <property type="entry name" value="tRNA_edit"/>
    <property type="match status" value="1"/>
</dbReference>
<dbReference type="NCBIfam" id="TIGR00409">
    <property type="entry name" value="proS_fam_II"/>
    <property type="match status" value="1"/>
</dbReference>
<dbReference type="InterPro" id="IPR002314">
    <property type="entry name" value="aa-tRNA-synt_IIb"/>
</dbReference>
<evidence type="ECO:0000256" key="1">
    <source>
        <dbReference type="ARBA" id="ARBA00004496"/>
    </source>
</evidence>
<dbReference type="InterPro" id="IPR036754">
    <property type="entry name" value="YbaK/aa-tRNA-synt-asso_dom_sf"/>
</dbReference>
<evidence type="ECO:0000256" key="10">
    <source>
        <dbReference type="ARBA" id="ARBA00053664"/>
    </source>
</evidence>
<evidence type="ECO:0000256" key="11">
    <source>
        <dbReference type="ARBA" id="ARBA00060755"/>
    </source>
</evidence>
<dbReference type="PANTHER" id="PTHR42753">
    <property type="entry name" value="MITOCHONDRIAL RIBOSOME PROTEIN L39/PROLYL-TRNA LIGASE FAMILY MEMBER"/>
    <property type="match status" value="1"/>
</dbReference>
<comment type="subunit">
    <text evidence="2 12">Homodimer.</text>
</comment>
<comment type="domain">
    <text evidence="12">Consists of three domains: the N-terminal catalytic domain, the editing domain and the C-terminal anticodon-binding domain.</text>
</comment>
<dbReference type="PRINTS" id="PR01046">
    <property type="entry name" value="TRNASYNTHPRO"/>
</dbReference>
<comment type="catalytic activity">
    <reaction evidence="9 12">
        <text>tRNA(Pro) + L-proline + ATP = L-prolyl-tRNA(Pro) + AMP + diphosphate</text>
        <dbReference type="Rhea" id="RHEA:14305"/>
        <dbReference type="Rhea" id="RHEA-COMP:9700"/>
        <dbReference type="Rhea" id="RHEA-COMP:9702"/>
        <dbReference type="ChEBI" id="CHEBI:30616"/>
        <dbReference type="ChEBI" id="CHEBI:33019"/>
        <dbReference type="ChEBI" id="CHEBI:60039"/>
        <dbReference type="ChEBI" id="CHEBI:78442"/>
        <dbReference type="ChEBI" id="CHEBI:78532"/>
        <dbReference type="ChEBI" id="CHEBI:456215"/>
        <dbReference type="EC" id="6.1.1.15"/>
    </reaction>
</comment>
<dbReference type="Pfam" id="PF00587">
    <property type="entry name" value="tRNA-synt_2b"/>
    <property type="match status" value="1"/>
</dbReference>
<dbReference type="FunFam" id="3.30.930.10:FF:000065">
    <property type="entry name" value="Proline--tRNA ligase"/>
    <property type="match status" value="1"/>
</dbReference>
<comment type="function">
    <text evidence="10 12">Catalyzes the attachment of proline to tRNA(Pro) in a two-step reaction: proline is first activated by ATP to form Pro-AMP and then transferred to the acceptor end of tRNA(Pro). As ProRS can inadvertently accommodate and process non-cognate amino acids such as alanine and cysteine, to avoid such errors it has two additional distinct editing activities against alanine. One activity is designated as 'pretransfer' editing and involves the tRNA(Pro)-independent hydrolysis of activated Ala-AMP. The other activity is designated 'posttransfer' editing and involves deacylation of mischarged Ala-tRNA(Pro). The misacylated Cys-tRNA(Pro) is not edited by ProRS.</text>
</comment>
<accession>A0A3A4QZD1</accession>
<dbReference type="PANTHER" id="PTHR42753:SF2">
    <property type="entry name" value="PROLINE--TRNA LIGASE"/>
    <property type="match status" value="1"/>
</dbReference>
<keyword evidence="4 12" id="KW-0436">Ligase</keyword>
<dbReference type="GO" id="GO:0005524">
    <property type="term" value="F:ATP binding"/>
    <property type="evidence" value="ECO:0007669"/>
    <property type="project" value="UniProtKB-UniRule"/>
</dbReference>
<sequence length="577" mass="64461">MRMTQALIRTMKETPSDADIPSLIFGLRSSIINKLGSGLYTLLPLGLKVVRKIETIIREEMDKSGAQELLLPILSPAELWQESGRWDIYGKELMRIQDRHDRDFALGPTHEEIITHLVRSLVKSYKELPLNLYQIQTKFRDEIRPRFGVMRAREFVMKDAYSFHRNEESLRETYQVMFDTYTRIFKRCGLKFKPVLADSGAIGGDVTHEFTVLAQTGESVILYCEDNSCGYAASSEYATGNIAPFTENTLKSADSMEKIHTPNLKTVDEVSAFFKVQPQTLIKTLLYKINDTVTAVLVRGEREVNEAKLQKAFTTPFVELADEKTVNSVTNAAVGFAGPVGLSIPVYADFSLKTLDAGITGANETNYHYKNVVLNRDFSINSFIDVSTALAGDSCIKCGKSLAVCRGIEVGQVFQLGTKYSKAMNATFHDENGEEKPFIMGCYGIGVTRTAGAAIEQSHDKDGIIWPYSIAPYHIIILPLNMNESGIVECAEQLYSQLTQDGYEVLLDDRDLRPGVKFKDADLIGIPIKIVIGKSFLNDKTVEVKKRIDGTTVQATIDHLPVTIRQIVNELKADVYE</sequence>
<dbReference type="FunFam" id="3.30.930.10:FF:000042">
    <property type="entry name" value="probable proline--tRNA ligase, mitochondrial"/>
    <property type="match status" value="1"/>
</dbReference>
<evidence type="ECO:0000256" key="4">
    <source>
        <dbReference type="ARBA" id="ARBA00022598"/>
    </source>
</evidence>
<comment type="subcellular location">
    <subcellularLocation>
        <location evidence="1 12">Cytoplasm</location>
    </subcellularLocation>
</comment>
<dbReference type="InterPro" id="IPR004500">
    <property type="entry name" value="Pro-tRNA-synth_IIa_bac-type"/>
</dbReference>
<dbReference type="InterPro" id="IPR023717">
    <property type="entry name" value="Pro-tRNA-Synthase_IIa_type1"/>
</dbReference>
<dbReference type="Pfam" id="PF03129">
    <property type="entry name" value="HGTP_anticodon"/>
    <property type="match status" value="1"/>
</dbReference>
<dbReference type="InterPro" id="IPR044140">
    <property type="entry name" value="ProRS_anticodon_short"/>
</dbReference>
<evidence type="ECO:0000256" key="7">
    <source>
        <dbReference type="ARBA" id="ARBA00022917"/>
    </source>
</evidence>
<dbReference type="InterPro" id="IPR004154">
    <property type="entry name" value="Anticodon-bd"/>
</dbReference>
<dbReference type="GO" id="GO:0006433">
    <property type="term" value="P:prolyl-tRNA aminoacylation"/>
    <property type="evidence" value="ECO:0007669"/>
    <property type="project" value="UniProtKB-UniRule"/>
</dbReference>
<dbReference type="InterPro" id="IPR006195">
    <property type="entry name" value="aa-tRNA-synth_II"/>
</dbReference>
<feature type="domain" description="Aminoacyl-transfer RNA synthetases class-II family profile" evidence="13">
    <location>
        <begin position="38"/>
        <end position="467"/>
    </location>
</feature>
<dbReference type="InterPro" id="IPR033730">
    <property type="entry name" value="ProRS_core_prok"/>
</dbReference>
<organism evidence="14 15">
    <name type="scientific">Candidatus Auribacter fodinae</name>
    <dbReference type="NCBI Taxonomy" id="2093366"/>
    <lineage>
        <taxon>Bacteria</taxon>
        <taxon>Pseudomonadati</taxon>
        <taxon>Candidatus Auribacterota</taxon>
        <taxon>Candidatus Auribacteria</taxon>
        <taxon>Candidatus Auribacterales</taxon>
        <taxon>Candidatus Auribacteraceae</taxon>
        <taxon>Candidatus Auribacter</taxon>
    </lineage>
</organism>
<dbReference type="GO" id="GO:0004827">
    <property type="term" value="F:proline-tRNA ligase activity"/>
    <property type="evidence" value="ECO:0007669"/>
    <property type="project" value="UniProtKB-UniRule"/>
</dbReference>
<keyword evidence="6 12" id="KW-0067">ATP-binding</keyword>
<dbReference type="Gene3D" id="3.40.50.800">
    <property type="entry name" value="Anticodon-binding domain"/>
    <property type="match status" value="1"/>
</dbReference>
<dbReference type="AlphaFoldDB" id="A0A3A4QZD1"/>
<protein>
    <recommendedName>
        <fullName evidence="12">Proline--tRNA ligase</fullName>
        <ecNumber evidence="12">6.1.1.15</ecNumber>
    </recommendedName>
    <alternativeName>
        <fullName evidence="12">Prolyl-tRNA synthetase</fullName>
        <shortName evidence="12">ProRS</shortName>
    </alternativeName>
</protein>
<dbReference type="SUPFAM" id="SSF55681">
    <property type="entry name" value="Class II aaRS and biotin synthetases"/>
    <property type="match status" value="1"/>
</dbReference>
<dbReference type="CDD" id="cd04334">
    <property type="entry name" value="ProRS-INS"/>
    <property type="match status" value="1"/>
</dbReference>
<reference evidence="14 15" key="1">
    <citation type="journal article" date="2017" name="ISME J.">
        <title>Energy and carbon metabolisms in a deep terrestrial subsurface fluid microbial community.</title>
        <authorList>
            <person name="Momper L."/>
            <person name="Jungbluth S.P."/>
            <person name="Lee M.D."/>
            <person name="Amend J.P."/>
        </authorList>
    </citation>
    <scope>NUCLEOTIDE SEQUENCE [LARGE SCALE GENOMIC DNA]</scope>
    <source>
        <strain evidence="14">SURF_26</strain>
    </source>
</reference>
<dbReference type="Gene3D" id="3.30.930.10">
    <property type="entry name" value="Bira Bifunctional Protein, Domain 2"/>
    <property type="match status" value="2"/>
</dbReference>
<evidence type="ECO:0000313" key="14">
    <source>
        <dbReference type="EMBL" id="RJP59154.1"/>
    </source>
</evidence>
<dbReference type="CDD" id="cd00779">
    <property type="entry name" value="ProRS_core_prok"/>
    <property type="match status" value="1"/>
</dbReference>
<keyword evidence="7 12" id="KW-0648">Protein biosynthesis</keyword>
<dbReference type="EC" id="6.1.1.15" evidence="12"/>